<reference evidence="2 3" key="1">
    <citation type="journal article" date="2018" name="Front. Microbiol.">
        <title>Genome-Wide Analysis of Corynespora cassiicola Leaf Fall Disease Putative Effectors.</title>
        <authorList>
            <person name="Lopez D."/>
            <person name="Ribeiro S."/>
            <person name="Label P."/>
            <person name="Fumanal B."/>
            <person name="Venisse J.S."/>
            <person name="Kohler A."/>
            <person name="de Oliveira R.R."/>
            <person name="Labutti K."/>
            <person name="Lipzen A."/>
            <person name="Lail K."/>
            <person name="Bauer D."/>
            <person name="Ohm R.A."/>
            <person name="Barry K.W."/>
            <person name="Spatafora J."/>
            <person name="Grigoriev I.V."/>
            <person name="Martin F.M."/>
            <person name="Pujade-Renaud V."/>
        </authorList>
    </citation>
    <scope>NUCLEOTIDE SEQUENCE [LARGE SCALE GENOMIC DNA]</scope>
    <source>
        <strain evidence="2 3">Philippines</strain>
    </source>
</reference>
<sequence>MIWGSWIQTFGEDCLNKSCRHIRPTYWIVECFIGGMKTRRICWVNRHQDGPICTNQYYGEGPFKGKHRECGNIYGTMPIFAYDPDSDGMLMCIWPTTKALETRKSDPFNDTDGDASHIENYHPIYTMSDYPTLSIEASEKPVPFKNMKLDLKYITHPLGTQSHPKQDSEEDIQEAIEEELSQVTRGTQEMALTATAAASASGASRKRQASAEPPQLPEGKRM</sequence>
<evidence type="ECO:0000256" key="1">
    <source>
        <dbReference type="SAM" id="MobiDB-lite"/>
    </source>
</evidence>
<feature type="compositionally biased region" description="Low complexity" evidence="1">
    <location>
        <begin position="191"/>
        <end position="203"/>
    </location>
</feature>
<evidence type="ECO:0000313" key="2">
    <source>
        <dbReference type="EMBL" id="PSN67700.1"/>
    </source>
</evidence>
<evidence type="ECO:0000313" key="3">
    <source>
        <dbReference type="Proteomes" id="UP000240883"/>
    </source>
</evidence>
<keyword evidence="3" id="KW-1185">Reference proteome</keyword>
<accession>A0A2T2NQN5</accession>
<proteinExistence type="predicted"/>
<dbReference type="EMBL" id="KZ678134">
    <property type="protein sequence ID" value="PSN67700.1"/>
    <property type="molecule type" value="Genomic_DNA"/>
</dbReference>
<dbReference type="AlphaFoldDB" id="A0A2T2NQN5"/>
<organism evidence="2 3">
    <name type="scientific">Corynespora cassiicola Philippines</name>
    <dbReference type="NCBI Taxonomy" id="1448308"/>
    <lineage>
        <taxon>Eukaryota</taxon>
        <taxon>Fungi</taxon>
        <taxon>Dikarya</taxon>
        <taxon>Ascomycota</taxon>
        <taxon>Pezizomycotina</taxon>
        <taxon>Dothideomycetes</taxon>
        <taxon>Pleosporomycetidae</taxon>
        <taxon>Pleosporales</taxon>
        <taxon>Corynesporascaceae</taxon>
        <taxon>Corynespora</taxon>
    </lineage>
</organism>
<feature type="region of interest" description="Disordered" evidence="1">
    <location>
        <begin position="185"/>
        <end position="222"/>
    </location>
</feature>
<protein>
    <submittedName>
        <fullName evidence="2">Uncharacterized protein</fullName>
    </submittedName>
</protein>
<name>A0A2T2NQN5_CORCC</name>
<gene>
    <name evidence="2" type="ORF">BS50DRAFT_633394</name>
</gene>
<dbReference type="Proteomes" id="UP000240883">
    <property type="component" value="Unassembled WGS sequence"/>
</dbReference>